<evidence type="ECO:0000256" key="2">
    <source>
        <dbReference type="ARBA" id="ARBA00022475"/>
    </source>
</evidence>
<dbReference type="GO" id="GO:0046872">
    <property type="term" value="F:metal ion binding"/>
    <property type="evidence" value="ECO:0007669"/>
    <property type="project" value="UniProtKB-KW"/>
</dbReference>
<dbReference type="GO" id="GO:0005886">
    <property type="term" value="C:plasma membrane"/>
    <property type="evidence" value="ECO:0007669"/>
    <property type="project" value="UniProtKB-SubCell"/>
</dbReference>
<comment type="catalytic activity">
    <reaction evidence="8">
        <text>fluoride(in) = fluoride(out)</text>
        <dbReference type="Rhea" id="RHEA:76159"/>
        <dbReference type="ChEBI" id="CHEBI:17051"/>
    </reaction>
    <physiologicalReaction direction="left-to-right" evidence="8">
        <dbReference type="Rhea" id="RHEA:76160"/>
    </physiologicalReaction>
</comment>
<evidence type="ECO:0000313" key="12">
    <source>
        <dbReference type="Proteomes" id="UP000239203"/>
    </source>
</evidence>
<evidence type="ECO:0000256" key="1">
    <source>
        <dbReference type="ARBA" id="ARBA00004651"/>
    </source>
</evidence>
<dbReference type="GO" id="GO:0062054">
    <property type="term" value="F:fluoride channel activity"/>
    <property type="evidence" value="ECO:0007669"/>
    <property type="project" value="UniProtKB-UniRule"/>
</dbReference>
<feature type="transmembrane region" description="Helical" evidence="10">
    <location>
        <begin position="70"/>
        <end position="93"/>
    </location>
</feature>
<sequence length="99" mass="10313">MARYGIGTAWPGAWTTLVINVVGCFAMGCLMVTELHRTTQLFLGTGVLGGFTTFSAYTGDFQHLVTTAPVAGIAYLAGTLVAALAAVTTGATLTRRLTR</sequence>
<keyword evidence="3 10" id="KW-0812">Transmembrane</keyword>
<evidence type="ECO:0000256" key="7">
    <source>
        <dbReference type="ARBA" id="ARBA00035120"/>
    </source>
</evidence>
<keyword evidence="10" id="KW-0479">Metal-binding</keyword>
<dbReference type="InterPro" id="IPR003691">
    <property type="entry name" value="FluC"/>
</dbReference>
<protein>
    <recommendedName>
        <fullName evidence="10">Fluoride-specific ion channel FluC</fullName>
    </recommendedName>
</protein>
<organism evidence="11 12">
    <name type="scientific">Actinokineospora auranticolor</name>
    <dbReference type="NCBI Taxonomy" id="155976"/>
    <lineage>
        <taxon>Bacteria</taxon>
        <taxon>Bacillati</taxon>
        <taxon>Actinomycetota</taxon>
        <taxon>Actinomycetes</taxon>
        <taxon>Pseudonocardiales</taxon>
        <taxon>Pseudonocardiaceae</taxon>
        <taxon>Actinokineospora</taxon>
    </lineage>
</organism>
<keyword evidence="4 10" id="KW-1133">Transmembrane helix</keyword>
<feature type="binding site" evidence="10">
    <location>
        <position position="52"/>
    </location>
    <ligand>
        <name>Na(+)</name>
        <dbReference type="ChEBI" id="CHEBI:29101"/>
        <note>structural</note>
    </ligand>
</feature>
<dbReference type="GO" id="GO:0140114">
    <property type="term" value="P:cellular detoxification of fluoride"/>
    <property type="evidence" value="ECO:0007669"/>
    <property type="project" value="UniProtKB-UniRule"/>
</dbReference>
<accession>A0A2S6GMD4</accession>
<comment type="function">
    <text evidence="9 10">Fluoride-specific ion channel. Important for reducing fluoride concentration in the cell, thus reducing its toxicity.</text>
</comment>
<keyword evidence="10" id="KW-0813">Transport</keyword>
<evidence type="ECO:0000256" key="9">
    <source>
        <dbReference type="ARBA" id="ARBA00049940"/>
    </source>
</evidence>
<dbReference type="EMBL" id="PTIX01000010">
    <property type="protein sequence ID" value="PPK66377.1"/>
    <property type="molecule type" value="Genomic_DNA"/>
</dbReference>
<name>A0A2S6GMD4_9PSEU</name>
<feature type="binding site" evidence="10">
    <location>
        <position position="49"/>
    </location>
    <ligand>
        <name>Na(+)</name>
        <dbReference type="ChEBI" id="CHEBI:29101"/>
        <note>structural</note>
    </ligand>
</feature>
<comment type="subcellular location">
    <subcellularLocation>
        <location evidence="1 10">Cell membrane</location>
        <topology evidence="1 10">Multi-pass membrane protein</topology>
    </subcellularLocation>
</comment>
<dbReference type="AlphaFoldDB" id="A0A2S6GMD4"/>
<keyword evidence="5 10" id="KW-0472">Membrane</keyword>
<gene>
    <name evidence="10" type="primary">fluC</name>
    <name evidence="10" type="synonym">crcB</name>
    <name evidence="11" type="ORF">CLV40_11081</name>
</gene>
<feature type="transmembrane region" description="Helical" evidence="10">
    <location>
        <begin position="40"/>
        <end position="58"/>
    </location>
</feature>
<keyword evidence="10" id="KW-0406">Ion transport</keyword>
<dbReference type="PROSITE" id="PS51257">
    <property type="entry name" value="PROKAR_LIPOPROTEIN"/>
    <property type="match status" value="1"/>
</dbReference>
<keyword evidence="6 10" id="KW-0407">Ion channel</keyword>
<evidence type="ECO:0000256" key="6">
    <source>
        <dbReference type="ARBA" id="ARBA00023303"/>
    </source>
</evidence>
<comment type="similarity">
    <text evidence="7 10">Belongs to the fluoride channel Fluc/FEX (TC 1.A.43) family.</text>
</comment>
<feature type="transmembrane region" description="Helical" evidence="10">
    <location>
        <begin position="12"/>
        <end position="33"/>
    </location>
</feature>
<evidence type="ECO:0000256" key="4">
    <source>
        <dbReference type="ARBA" id="ARBA00022989"/>
    </source>
</evidence>
<evidence type="ECO:0000313" key="11">
    <source>
        <dbReference type="EMBL" id="PPK66377.1"/>
    </source>
</evidence>
<keyword evidence="10" id="KW-0915">Sodium</keyword>
<proteinExistence type="inferred from homology"/>
<keyword evidence="12" id="KW-1185">Reference proteome</keyword>
<dbReference type="Pfam" id="PF02537">
    <property type="entry name" value="CRCB"/>
    <property type="match status" value="1"/>
</dbReference>
<evidence type="ECO:0000256" key="10">
    <source>
        <dbReference type="HAMAP-Rule" id="MF_00454"/>
    </source>
</evidence>
<keyword evidence="2 10" id="KW-1003">Cell membrane</keyword>
<comment type="caution">
    <text evidence="11">The sequence shown here is derived from an EMBL/GenBank/DDBJ whole genome shotgun (WGS) entry which is preliminary data.</text>
</comment>
<dbReference type="Proteomes" id="UP000239203">
    <property type="component" value="Unassembled WGS sequence"/>
</dbReference>
<comment type="activity regulation">
    <text evidence="10">Na(+) is not transported, but it plays an essential structural role and its presence is essential for fluoride channel function.</text>
</comment>
<reference evidence="11 12" key="1">
    <citation type="submission" date="2018-02" db="EMBL/GenBank/DDBJ databases">
        <title>Genomic Encyclopedia of Archaeal and Bacterial Type Strains, Phase II (KMG-II): from individual species to whole genera.</title>
        <authorList>
            <person name="Goeker M."/>
        </authorList>
    </citation>
    <scope>NUCLEOTIDE SEQUENCE [LARGE SCALE GENOMIC DNA]</scope>
    <source>
        <strain evidence="11 12">YU 961-1</strain>
    </source>
</reference>
<dbReference type="HAMAP" id="MF_00454">
    <property type="entry name" value="FluC"/>
    <property type="match status" value="1"/>
</dbReference>
<evidence type="ECO:0000256" key="3">
    <source>
        <dbReference type="ARBA" id="ARBA00022692"/>
    </source>
</evidence>
<evidence type="ECO:0000256" key="5">
    <source>
        <dbReference type="ARBA" id="ARBA00023136"/>
    </source>
</evidence>
<evidence type="ECO:0000256" key="8">
    <source>
        <dbReference type="ARBA" id="ARBA00035585"/>
    </source>
</evidence>